<reference evidence="9" key="1">
    <citation type="journal article" date="2019" name="Int. J. Syst. Evol. Microbiol.">
        <title>The Global Catalogue of Microorganisms (GCM) 10K type strain sequencing project: providing services to taxonomists for standard genome sequencing and annotation.</title>
        <authorList>
            <consortium name="The Broad Institute Genomics Platform"/>
            <consortium name="The Broad Institute Genome Sequencing Center for Infectious Disease"/>
            <person name="Wu L."/>
            <person name="Ma J."/>
        </authorList>
    </citation>
    <scope>NUCLEOTIDE SEQUENCE [LARGE SCALE GENOMIC DNA]</scope>
    <source>
        <strain evidence="9">KCTC 42087</strain>
    </source>
</reference>
<dbReference type="InterPro" id="IPR050428">
    <property type="entry name" value="TCS_sensor_his_kinase"/>
</dbReference>
<evidence type="ECO:0000256" key="4">
    <source>
        <dbReference type="ARBA" id="ARBA00022679"/>
    </source>
</evidence>
<evidence type="ECO:0000256" key="1">
    <source>
        <dbReference type="ARBA" id="ARBA00000085"/>
    </source>
</evidence>
<evidence type="ECO:0000256" key="6">
    <source>
        <dbReference type="SAM" id="MobiDB-lite"/>
    </source>
</evidence>
<dbReference type="PANTHER" id="PTHR45436">
    <property type="entry name" value="SENSOR HISTIDINE KINASE YKOH"/>
    <property type="match status" value="1"/>
</dbReference>
<evidence type="ECO:0000259" key="7">
    <source>
        <dbReference type="SMART" id="SM00387"/>
    </source>
</evidence>
<gene>
    <name evidence="8" type="ORF">ACFPZN_37930</name>
</gene>
<keyword evidence="4" id="KW-0808">Transferase</keyword>
<dbReference type="Pfam" id="PF02518">
    <property type="entry name" value="HATPase_c"/>
    <property type="match status" value="1"/>
</dbReference>
<dbReference type="Gene3D" id="3.30.565.10">
    <property type="entry name" value="Histidine kinase-like ATPase, C-terminal domain"/>
    <property type="match status" value="1"/>
</dbReference>
<evidence type="ECO:0000256" key="3">
    <source>
        <dbReference type="ARBA" id="ARBA00022553"/>
    </source>
</evidence>
<feature type="compositionally biased region" description="Pro residues" evidence="6">
    <location>
        <begin position="678"/>
        <end position="688"/>
    </location>
</feature>
<name>A0ABW1AA24_9ACTN</name>
<dbReference type="EC" id="2.7.13.3" evidence="2"/>
<evidence type="ECO:0000256" key="2">
    <source>
        <dbReference type="ARBA" id="ARBA00012438"/>
    </source>
</evidence>
<feature type="compositionally biased region" description="Basic and acidic residues" evidence="6">
    <location>
        <begin position="833"/>
        <end position="842"/>
    </location>
</feature>
<feature type="domain" description="Histidine kinase/HSP90-like ATPase" evidence="7">
    <location>
        <begin position="535"/>
        <end position="645"/>
    </location>
</feature>
<comment type="caution">
    <text evidence="8">The sequence shown here is derived from an EMBL/GenBank/DDBJ whole genome shotgun (WGS) entry which is preliminary data.</text>
</comment>
<dbReference type="EMBL" id="JBHSON010000069">
    <property type="protein sequence ID" value="MFC5751431.1"/>
    <property type="molecule type" value="Genomic_DNA"/>
</dbReference>
<feature type="compositionally biased region" description="Polar residues" evidence="6">
    <location>
        <begin position="806"/>
        <end position="815"/>
    </location>
</feature>
<keyword evidence="9" id="KW-1185">Reference proteome</keyword>
<dbReference type="SMART" id="SM00387">
    <property type="entry name" value="HATPase_c"/>
    <property type="match status" value="1"/>
</dbReference>
<evidence type="ECO:0000313" key="8">
    <source>
        <dbReference type="EMBL" id="MFC5751431.1"/>
    </source>
</evidence>
<protein>
    <recommendedName>
        <fullName evidence="2">histidine kinase</fullName>
        <ecNumber evidence="2">2.7.13.3</ecNumber>
    </recommendedName>
</protein>
<dbReference type="Gene3D" id="6.10.340.10">
    <property type="match status" value="1"/>
</dbReference>
<organism evidence="8 9">
    <name type="scientific">Actinomadura rugatobispora</name>
    <dbReference type="NCBI Taxonomy" id="1994"/>
    <lineage>
        <taxon>Bacteria</taxon>
        <taxon>Bacillati</taxon>
        <taxon>Actinomycetota</taxon>
        <taxon>Actinomycetes</taxon>
        <taxon>Streptosporangiales</taxon>
        <taxon>Thermomonosporaceae</taxon>
        <taxon>Actinomadura</taxon>
    </lineage>
</organism>
<dbReference type="InterPro" id="IPR013587">
    <property type="entry name" value="Nitrate/nitrite_sensing"/>
</dbReference>
<dbReference type="RefSeq" id="WP_378287345.1">
    <property type="nucleotide sequence ID" value="NZ_JBHSON010000069.1"/>
</dbReference>
<keyword evidence="3" id="KW-0597">Phosphoprotein</keyword>
<keyword evidence="5" id="KW-0418">Kinase</keyword>
<proteinExistence type="predicted"/>
<evidence type="ECO:0000313" key="9">
    <source>
        <dbReference type="Proteomes" id="UP001596074"/>
    </source>
</evidence>
<sequence>MSSRKRVRSRPIRRRLAALLVVPLLLLVALWAFATFTSVSAAVARADFTRAVNDIGTPVGMVSETLRLERAATAAVLGSRGAQGVEQLQQGQKATDGALAVFRQKTLPAASELTDRETIRAIGDLNREYGRIGALRARVAARSIAPLDAVNQYNALSDRTTGTLSTMITSLAHSTNWMLPGPTASNDVKAYQAAVANLYSTQARDHMMREDAVVTLAQARGRWLSAPEYAAFVQAAADRRRMTDLSFNTSNTAVRDILGAVNRSPQFTRFQQLEQTIIASPTRRPSPTVLADWRSTLPAASQSWFLALQGSGGAVNTQHEKDGRAVTYQLALVGGLGLAIVVASVVLSWRFARGISVELRDLQRAAQELAHQRLPRVVGRLRRGEEVNVADEAPDIKGGRTAEIASVAEAFGTVQRTAIETAVGEAQVRAGISRVFINLAWRSQSLLHRQLRLLDAMERRTSDPDELEDLFRLDHLTTRMRRHAEGLVILSGKQNVRGWSEPVPVEQLLRAAVAEVEDYARVDVMALSPSRVEGSVVADVVHLLAELIENATAFSPPNTEVLVRADQVGNGLAVEVVDRGIGLDADDLAETNRRLADPPEFDLADSDRLGLFVVARLAARHEIQVVLQPSAYGGVTAVVLLPTALLADGEAAPTSRAVQNGSAPWPAARTGRVLQAEPAPPALVPPGPAMEQTPVGGRHRAAPPPAPPAPPVPPVPPVPPQARPAAPPPPPLLAEDVPGMGRADGQEAAYDAETGGLPRRVRQRNLAPQLRSAPRSREGTSEFPTGRGTGGDEQGFGDRPAETNRDLLSSLQSGWTAARGEDEDVETDGSAVFDERIERGNP</sequence>
<accession>A0ABW1AA24</accession>
<feature type="compositionally biased region" description="Pro residues" evidence="6">
    <location>
        <begin position="702"/>
        <end position="732"/>
    </location>
</feature>
<comment type="catalytic activity">
    <reaction evidence="1">
        <text>ATP + protein L-histidine = ADP + protein N-phospho-L-histidine.</text>
        <dbReference type="EC" id="2.7.13.3"/>
    </reaction>
</comment>
<dbReference type="InterPro" id="IPR036890">
    <property type="entry name" value="HATPase_C_sf"/>
</dbReference>
<dbReference type="PANTHER" id="PTHR45436:SF5">
    <property type="entry name" value="SENSOR HISTIDINE KINASE TRCS"/>
    <property type="match status" value="1"/>
</dbReference>
<dbReference type="Proteomes" id="UP001596074">
    <property type="component" value="Unassembled WGS sequence"/>
</dbReference>
<dbReference type="InterPro" id="IPR003594">
    <property type="entry name" value="HATPase_dom"/>
</dbReference>
<dbReference type="Pfam" id="PF08376">
    <property type="entry name" value="NIT"/>
    <property type="match status" value="1"/>
</dbReference>
<feature type="region of interest" description="Disordered" evidence="6">
    <location>
        <begin position="678"/>
        <end position="842"/>
    </location>
</feature>
<dbReference type="SUPFAM" id="SSF55874">
    <property type="entry name" value="ATPase domain of HSP90 chaperone/DNA topoisomerase II/histidine kinase"/>
    <property type="match status" value="1"/>
</dbReference>
<evidence type="ECO:0000256" key="5">
    <source>
        <dbReference type="ARBA" id="ARBA00022777"/>
    </source>
</evidence>